<organism evidence="2 3">
    <name type="scientific">Dichotomopilus funicola</name>
    <dbReference type="NCBI Taxonomy" id="1934379"/>
    <lineage>
        <taxon>Eukaryota</taxon>
        <taxon>Fungi</taxon>
        <taxon>Dikarya</taxon>
        <taxon>Ascomycota</taxon>
        <taxon>Pezizomycotina</taxon>
        <taxon>Sordariomycetes</taxon>
        <taxon>Sordariomycetidae</taxon>
        <taxon>Sordariales</taxon>
        <taxon>Chaetomiaceae</taxon>
        <taxon>Dichotomopilus</taxon>
    </lineage>
</organism>
<feature type="compositionally biased region" description="Basic residues" evidence="1">
    <location>
        <begin position="1"/>
        <end position="15"/>
    </location>
</feature>
<dbReference type="Proteomes" id="UP001302676">
    <property type="component" value="Unassembled WGS sequence"/>
</dbReference>
<evidence type="ECO:0000313" key="2">
    <source>
        <dbReference type="EMBL" id="KAK4142566.1"/>
    </source>
</evidence>
<dbReference type="RefSeq" id="XP_062635937.1">
    <property type="nucleotide sequence ID" value="XM_062781151.1"/>
</dbReference>
<accession>A0AAN6ZMD9</accession>
<dbReference type="AlphaFoldDB" id="A0AAN6ZMD9"/>
<evidence type="ECO:0000256" key="1">
    <source>
        <dbReference type="SAM" id="MobiDB-lite"/>
    </source>
</evidence>
<evidence type="ECO:0000313" key="3">
    <source>
        <dbReference type="Proteomes" id="UP001302676"/>
    </source>
</evidence>
<keyword evidence="3" id="KW-1185">Reference proteome</keyword>
<name>A0AAN6ZMD9_9PEZI</name>
<comment type="caution">
    <text evidence="2">The sequence shown here is derived from an EMBL/GenBank/DDBJ whole genome shotgun (WGS) entry which is preliminary data.</text>
</comment>
<dbReference type="GeneID" id="87817764"/>
<protein>
    <submittedName>
        <fullName evidence="2">Uncharacterized protein</fullName>
    </submittedName>
</protein>
<proteinExistence type="predicted"/>
<feature type="region of interest" description="Disordered" evidence="1">
    <location>
        <begin position="1"/>
        <end position="64"/>
    </location>
</feature>
<reference evidence="2" key="2">
    <citation type="submission" date="2023-05" db="EMBL/GenBank/DDBJ databases">
        <authorList>
            <consortium name="Lawrence Berkeley National Laboratory"/>
            <person name="Steindorff A."/>
            <person name="Hensen N."/>
            <person name="Bonometti L."/>
            <person name="Westerberg I."/>
            <person name="Brannstrom I.O."/>
            <person name="Guillou S."/>
            <person name="Cros-Aarteil S."/>
            <person name="Calhoun S."/>
            <person name="Haridas S."/>
            <person name="Kuo A."/>
            <person name="Mondo S."/>
            <person name="Pangilinan J."/>
            <person name="Riley R."/>
            <person name="Labutti K."/>
            <person name="Andreopoulos B."/>
            <person name="Lipzen A."/>
            <person name="Chen C."/>
            <person name="Yanf M."/>
            <person name="Daum C."/>
            <person name="Ng V."/>
            <person name="Clum A."/>
            <person name="Ohm R."/>
            <person name="Martin F."/>
            <person name="Silar P."/>
            <person name="Natvig D."/>
            <person name="Lalanne C."/>
            <person name="Gautier V."/>
            <person name="Ament-Velasquez S.L."/>
            <person name="Kruys A."/>
            <person name="Hutchinson M.I."/>
            <person name="Powell A.J."/>
            <person name="Barry K."/>
            <person name="Miller A.N."/>
            <person name="Grigoriev I.V."/>
            <person name="Debuchy R."/>
            <person name="Gladieux P."/>
            <person name="Thoren M.H."/>
            <person name="Johannesson H."/>
        </authorList>
    </citation>
    <scope>NUCLEOTIDE SEQUENCE</scope>
    <source>
        <strain evidence="2">CBS 141.50</strain>
    </source>
</reference>
<reference evidence="2" key="1">
    <citation type="journal article" date="2023" name="Mol. Phylogenet. Evol.">
        <title>Genome-scale phylogeny and comparative genomics of the fungal order Sordariales.</title>
        <authorList>
            <person name="Hensen N."/>
            <person name="Bonometti L."/>
            <person name="Westerberg I."/>
            <person name="Brannstrom I.O."/>
            <person name="Guillou S."/>
            <person name="Cros-Aarteil S."/>
            <person name="Calhoun S."/>
            <person name="Haridas S."/>
            <person name="Kuo A."/>
            <person name="Mondo S."/>
            <person name="Pangilinan J."/>
            <person name="Riley R."/>
            <person name="LaButti K."/>
            <person name="Andreopoulos B."/>
            <person name="Lipzen A."/>
            <person name="Chen C."/>
            <person name="Yan M."/>
            <person name="Daum C."/>
            <person name="Ng V."/>
            <person name="Clum A."/>
            <person name="Steindorff A."/>
            <person name="Ohm R.A."/>
            <person name="Martin F."/>
            <person name="Silar P."/>
            <person name="Natvig D.O."/>
            <person name="Lalanne C."/>
            <person name="Gautier V."/>
            <person name="Ament-Velasquez S.L."/>
            <person name="Kruys A."/>
            <person name="Hutchinson M.I."/>
            <person name="Powell A.J."/>
            <person name="Barry K."/>
            <person name="Miller A.N."/>
            <person name="Grigoriev I.V."/>
            <person name="Debuchy R."/>
            <person name="Gladieux P."/>
            <person name="Hiltunen Thoren M."/>
            <person name="Johannesson H."/>
        </authorList>
    </citation>
    <scope>NUCLEOTIDE SEQUENCE</scope>
    <source>
        <strain evidence="2">CBS 141.50</strain>
    </source>
</reference>
<gene>
    <name evidence="2" type="ORF">C8A04DRAFT_29843</name>
</gene>
<dbReference type="EMBL" id="MU853596">
    <property type="protein sequence ID" value="KAK4142566.1"/>
    <property type="molecule type" value="Genomic_DNA"/>
</dbReference>
<sequence>MPGHLKSLKFWKSKSKPASAPITIEKPSRTPTTSSKDITKPPIKVQTTPLDPTQRGVPVRPTVNPAYSAYSTPVDTKWAEFPSTQRPLPDEEIAKAVEEGDLKAEEAARRKKAELEEQERLDFFQMM</sequence>